<dbReference type="GO" id="GO:0000160">
    <property type="term" value="P:phosphorelay signal transduction system"/>
    <property type="evidence" value="ECO:0007669"/>
    <property type="project" value="InterPro"/>
</dbReference>
<sequence length="143" mass="16273">MSLPRKRISILLVEDNPANVFLQKRIIEKLDCADRVVVARTGQEAYERMKEYAADPPSLPDLVFLDINLPAMNGWEFMELYNQLEIPAAAQPVVLMLTYSNHPNDKRRAAQTPGVSGFYNKPLTVPLLNLILEAHFPILFEDH</sequence>
<keyword evidence="1" id="KW-0597">Phosphoprotein</keyword>
<name>A0A840E885_9BACT</name>
<dbReference type="PANTHER" id="PTHR44520:SF2">
    <property type="entry name" value="RESPONSE REGULATOR RCP1"/>
    <property type="match status" value="1"/>
</dbReference>
<feature type="modified residue" description="4-aspartylphosphate" evidence="1">
    <location>
        <position position="66"/>
    </location>
</feature>
<keyword evidence="4" id="KW-1185">Reference proteome</keyword>
<dbReference type="Gene3D" id="3.40.50.2300">
    <property type="match status" value="1"/>
</dbReference>
<dbReference type="Pfam" id="PF00072">
    <property type="entry name" value="Response_reg"/>
    <property type="match status" value="1"/>
</dbReference>
<protein>
    <submittedName>
        <fullName evidence="3">CheY-like chemotaxis protein</fullName>
    </submittedName>
</protein>
<evidence type="ECO:0000313" key="3">
    <source>
        <dbReference type="EMBL" id="MBB4079517.1"/>
    </source>
</evidence>
<organism evidence="3 4">
    <name type="scientific">Neolewinella aquimaris</name>
    <dbReference type="NCBI Taxonomy" id="1835722"/>
    <lineage>
        <taxon>Bacteria</taxon>
        <taxon>Pseudomonadati</taxon>
        <taxon>Bacteroidota</taxon>
        <taxon>Saprospiria</taxon>
        <taxon>Saprospirales</taxon>
        <taxon>Lewinellaceae</taxon>
        <taxon>Neolewinella</taxon>
    </lineage>
</organism>
<dbReference type="PROSITE" id="PS50110">
    <property type="entry name" value="RESPONSE_REGULATORY"/>
    <property type="match status" value="1"/>
</dbReference>
<evidence type="ECO:0000256" key="1">
    <source>
        <dbReference type="PROSITE-ProRule" id="PRU00169"/>
    </source>
</evidence>
<dbReference type="InterPro" id="IPR001789">
    <property type="entry name" value="Sig_transdc_resp-reg_receiver"/>
</dbReference>
<evidence type="ECO:0000259" key="2">
    <source>
        <dbReference type="PROSITE" id="PS50110"/>
    </source>
</evidence>
<dbReference type="AlphaFoldDB" id="A0A840E885"/>
<feature type="domain" description="Response regulatory" evidence="2">
    <location>
        <begin position="9"/>
        <end position="136"/>
    </location>
</feature>
<gene>
    <name evidence="3" type="ORF">GGR28_002142</name>
</gene>
<dbReference type="RefSeq" id="WP_183495767.1">
    <property type="nucleotide sequence ID" value="NZ_JACIFF010000005.1"/>
</dbReference>
<dbReference type="PANTHER" id="PTHR44520">
    <property type="entry name" value="RESPONSE REGULATOR RCP1-RELATED"/>
    <property type="match status" value="1"/>
</dbReference>
<reference evidence="3 4" key="1">
    <citation type="submission" date="2020-08" db="EMBL/GenBank/DDBJ databases">
        <title>Genomic Encyclopedia of Type Strains, Phase IV (KMG-IV): sequencing the most valuable type-strain genomes for metagenomic binning, comparative biology and taxonomic classification.</title>
        <authorList>
            <person name="Goeker M."/>
        </authorList>
    </citation>
    <scope>NUCLEOTIDE SEQUENCE [LARGE SCALE GENOMIC DNA]</scope>
    <source>
        <strain evidence="3 4">DSM 105137</strain>
    </source>
</reference>
<dbReference type="Proteomes" id="UP000576209">
    <property type="component" value="Unassembled WGS sequence"/>
</dbReference>
<accession>A0A840E885</accession>
<dbReference type="EMBL" id="JACIFF010000005">
    <property type="protein sequence ID" value="MBB4079517.1"/>
    <property type="molecule type" value="Genomic_DNA"/>
</dbReference>
<dbReference type="SMART" id="SM00448">
    <property type="entry name" value="REC"/>
    <property type="match status" value="1"/>
</dbReference>
<proteinExistence type="predicted"/>
<dbReference type="SUPFAM" id="SSF52172">
    <property type="entry name" value="CheY-like"/>
    <property type="match status" value="1"/>
</dbReference>
<dbReference type="InterPro" id="IPR011006">
    <property type="entry name" value="CheY-like_superfamily"/>
</dbReference>
<comment type="caution">
    <text evidence="3">The sequence shown here is derived from an EMBL/GenBank/DDBJ whole genome shotgun (WGS) entry which is preliminary data.</text>
</comment>
<evidence type="ECO:0000313" key="4">
    <source>
        <dbReference type="Proteomes" id="UP000576209"/>
    </source>
</evidence>
<dbReference type="InterPro" id="IPR052893">
    <property type="entry name" value="TCS_response_regulator"/>
</dbReference>